<dbReference type="RefSeq" id="WP_003486197.1">
    <property type="nucleotide sequence ID" value="NZ_JXSU01000007.1"/>
</dbReference>
<dbReference type="HOGENOM" id="CLU_015170_3_1_9"/>
<dbReference type="InterPro" id="IPR029144">
    <property type="entry name" value="Thr_synth_N"/>
</dbReference>
<proteinExistence type="inferred from homology"/>
<dbReference type="AlphaFoldDB" id="A0A0D0ZYQ1"/>
<dbReference type="PATRIC" id="fig|1379739.3.peg.2075"/>
<dbReference type="NCBIfam" id="TIGR00260">
    <property type="entry name" value="thrC"/>
    <property type="match status" value="1"/>
</dbReference>
<dbReference type="InterPro" id="IPR001926">
    <property type="entry name" value="TrpB-like_PALP"/>
</dbReference>
<dbReference type="EMBL" id="JXSU01000007">
    <property type="protein sequence ID" value="KIS23653.1"/>
    <property type="molecule type" value="Genomic_DNA"/>
</dbReference>
<dbReference type="EC" id="4.2.3.1" evidence="4"/>
<evidence type="ECO:0000259" key="6">
    <source>
        <dbReference type="Pfam" id="PF00291"/>
    </source>
</evidence>
<dbReference type="GO" id="GO:0005737">
    <property type="term" value="C:cytoplasm"/>
    <property type="evidence" value="ECO:0007669"/>
    <property type="project" value="TreeGrafter"/>
</dbReference>
<feature type="modified residue" description="N6-(pyridoxal phosphate)lysine" evidence="5">
    <location>
        <position position="110"/>
    </location>
</feature>
<evidence type="ECO:0000256" key="1">
    <source>
        <dbReference type="ARBA" id="ARBA00001933"/>
    </source>
</evidence>
<name>A0A0D0ZYQ1_CLOBO</name>
<dbReference type="GO" id="GO:0009088">
    <property type="term" value="P:threonine biosynthetic process"/>
    <property type="evidence" value="ECO:0007669"/>
    <property type="project" value="UniProtKB-UniRule"/>
</dbReference>
<dbReference type="InterPro" id="IPR004450">
    <property type="entry name" value="Thr_synthase-like"/>
</dbReference>
<dbReference type="PANTHER" id="PTHR43515">
    <property type="entry name" value="THREONINE SYNTHASE-LIKE 1"/>
    <property type="match status" value="1"/>
</dbReference>
<evidence type="ECO:0000256" key="5">
    <source>
        <dbReference type="PIRSR" id="PIRSR604450-51"/>
    </source>
</evidence>
<accession>A0A0D0ZYQ1</accession>
<evidence type="ECO:0000256" key="3">
    <source>
        <dbReference type="ARBA" id="ARBA00022898"/>
    </source>
</evidence>
<evidence type="ECO:0000256" key="2">
    <source>
        <dbReference type="ARBA" id="ARBA00005517"/>
    </source>
</evidence>
<dbReference type="InterPro" id="IPR037158">
    <property type="entry name" value="Thr_synth_N_sf"/>
</dbReference>
<dbReference type="Gene3D" id="3.90.1380.10">
    <property type="entry name" value="Threonine synthase, N-terminal domain"/>
    <property type="match status" value="1"/>
</dbReference>
<evidence type="ECO:0000313" key="8">
    <source>
        <dbReference type="EMBL" id="KIS23653.1"/>
    </source>
</evidence>
<dbReference type="GO" id="GO:0004795">
    <property type="term" value="F:threonine synthase activity"/>
    <property type="evidence" value="ECO:0007669"/>
    <property type="project" value="UniProtKB-UniRule"/>
</dbReference>
<gene>
    <name evidence="8" type="ORF">N495_08625</name>
</gene>
<sequence length="493" mass="55964">MFYKSTRGEGKNVKASEAIIRGIAEDGGLYVPQEFPKIDKSFKELGNMNYKELAFYIMKKYFDDFNEEELKECINRAYNSKFENPLIAPLNYKAGAYFLELYHGKTLAFKDMALSILPHLLKTSAKKMNITKDIVILTATSGDTGKAALEGFDSVEGTKIVVFYPKNGVSEIQRRQMITQEGKNTFVVGIEGNFDDAQSGVKEIFSHREFNELLNENGYIFSSANSINIGRLVPQIVYYVYSYVNLLKDKKVGEGESINIVVPTGNFGNILAAFYAKNMGIPVGKLICASNENKVLTDFINTRIYNRRRNFSVTNSPSMDILISSNLERFLYEISGRDSRLVRNLMTELKEKGKYEITEEMKKRLDILYGDFASEDDTLKTIKKVYESSDYLIDTHTAVAYEVYEKYKNKTGDHRITIIASTASPFKFPRSINEVLNIGNDSASDFELVNLFSDKLNLKLPKGLEGLEEKEICHKVTCKKDEMEKVIKNFLGI</sequence>
<dbReference type="SUPFAM" id="SSF53686">
    <property type="entry name" value="Tryptophan synthase beta subunit-like PLP-dependent enzymes"/>
    <property type="match status" value="1"/>
</dbReference>
<keyword evidence="3 5" id="KW-0663">Pyridoxal phosphate</keyword>
<organism evidence="8 9">
    <name type="scientific">Clostridium botulinum B2 450</name>
    <dbReference type="NCBI Taxonomy" id="1379739"/>
    <lineage>
        <taxon>Bacteria</taxon>
        <taxon>Bacillati</taxon>
        <taxon>Bacillota</taxon>
        <taxon>Clostridia</taxon>
        <taxon>Eubacteriales</taxon>
        <taxon>Clostridiaceae</taxon>
        <taxon>Clostridium</taxon>
    </lineage>
</organism>
<dbReference type="Pfam" id="PF14821">
    <property type="entry name" value="Thr_synth_N"/>
    <property type="match status" value="1"/>
</dbReference>
<dbReference type="OrthoDB" id="9763107at2"/>
<dbReference type="Pfam" id="PF00291">
    <property type="entry name" value="PALP"/>
    <property type="match status" value="1"/>
</dbReference>
<feature type="domain" description="Threonine synthase N-terminal" evidence="7">
    <location>
        <begin position="3"/>
        <end position="78"/>
    </location>
</feature>
<dbReference type="CDD" id="cd01560">
    <property type="entry name" value="Thr-synth_2"/>
    <property type="match status" value="1"/>
</dbReference>
<protein>
    <recommendedName>
        <fullName evidence="4">Threonine synthase</fullName>
        <ecNumber evidence="4">4.2.3.1</ecNumber>
    </recommendedName>
</protein>
<comment type="similarity">
    <text evidence="2">Belongs to the threonine synthase family.</text>
</comment>
<dbReference type="Proteomes" id="UP000032250">
    <property type="component" value="Unassembled WGS sequence"/>
</dbReference>
<dbReference type="PANTHER" id="PTHR43515:SF1">
    <property type="entry name" value="THREONINE SYNTHASE-LIKE 1"/>
    <property type="match status" value="1"/>
</dbReference>
<feature type="domain" description="Tryptophan synthase beta chain-like PALP" evidence="6">
    <location>
        <begin position="97"/>
        <end position="420"/>
    </location>
</feature>
<dbReference type="Gene3D" id="3.40.50.1100">
    <property type="match status" value="2"/>
</dbReference>
<evidence type="ECO:0000256" key="4">
    <source>
        <dbReference type="NCBIfam" id="TIGR00260"/>
    </source>
</evidence>
<comment type="caution">
    <text evidence="8">The sequence shown here is derived from an EMBL/GenBank/DDBJ whole genome shotgun (WGS) entry which is preliminary data.</text>
</comment>
<reference evidence="8 9" key="1">
    <citation type="submission" date="2014-06" db="EMBL/GenBank/DDBJ databases">
        <title>Genome characterization of distinct group I Clostridium botulinum lineages.</title>
        <authorList>
            <person name="Giordani F."/>
            <person name="Anselmo A."/>
            <person name="Fillo S."/>
            <person name="Palozzi A.M."/>
            <person name="Fortunato A."/>
            <person name="Gentile B."/>
            <person name="Ciammaruconi A."/>
            <person name="Anniballi F."/>
            <person name="De Medici D."/>
            <person name="Lista F."/>
        </authorList>
    </citation>
    <scope>NUCLEOTIDE SEQUENCE [LARGE SCALE GENOMIC DNA]</scope>
    <source>
        <strain evidence="8 9">B2 450</strain>
    </source>
</reference>
<dbReference type="InterPro" id="IPR036052">
    <property type="entry name" value="TrpB-like_PALP_sf"/>
</dbReference>
<evidence type="ECO:0000259" key="7">
    <source>
        <dbReference type="Pfam" id="PF14821"/>
    </source>
</evidence>
<comment type="cofactor">
    <cofactor evidence="1 5">
        <name>pyridoxal 5'-phosphate</name>
        <dbReference type="ChEBI" id="CHEBI:597326"/>
    </cofactor>
</comment>
<evidence type="ECO:0000313" key="9">
    <source>
        <dbReference type="Proteomes" id="UP000032250"/>
    </source>
</evidence>